<organism evidence="4 5">
    <name type="scientific">Caballeronia grimmiae</name>
    <dbReference type="NCBI Taxonomy" id="1071679"/>
    <lineage>
        <taxon>Bacteria</taxon>
        <taxon>Pseudomonadati</taxon>
        <taxon>Pseudomonadota</taxon>
        <taxon>Betaproteobacteria</taxon>
        <taxon>Burkholderiales</taxon>
        <taxon>Burkholderiaceae</taxon>
        <taxon>Caballeronia</taxon>
    </lineage>
</organism>
<dbReference type="Pfam" id="PF00990">
    <property type="entry name" value="GGDEF"/>
    <property type="match status" value="1"/>
</dbReference>
<feature type="coiled-coil region" evidence="1">
    <location>
        <begin position="234"/>
        <end position="261"/>
    </location>
</feature>
<dbReference type="InterPro" id="IPR043128">
    <property type="entry name" value="Rev_trsase/Diguanyl_cyclase"/>
</dbReference>
<dbReference type="CDD" id="cd01949">
    <property type="entry name" value="GGDEF"/>
    <property type="match status" value="1"/>
</dbReference>
<dbReference type="InterPro" id="IPR000160">
    <property type="entry name" value="GGDEF_dom"/>
</dbReference>
<dbReference type="InterPro" id="IPR001633">
    <property type="entry name" value="EAL_dom"/>
</dbReference>
<dbReference type="InterPro" id="IPR052155">
    <property type="entry name" value="Biofilm_reg_signaling"/>
</dbReference>
<evidence type="ECO:0000259" key="2">
    <source>
        <dbReference type="PROSITE" id="PS50883"/>
    </source>
</evidence>
<gene>
    <name evidence="4" type="ORF">BG57_26870</name>
</gene>
<dbReference type="PROSITE" id="PS50883">
    <property type="entry name" value="EAL"/>
    <property type="match status" value="1"/>
</dbReference>
<dbReference type="STRING" id="1071679.BG57_26870"/>
<keyword evidence="1" id="KW-0175">Coiled coil</keyword>
<dbReference type="PANTHER" id="PTHR44757:SF2">
    <property type="entry name" value="BIOFILM ARCHITECTURE MAINTENANCE PROTEIN MBAA"/>
    <property type="match status" value="1"/>
</dbReference>
<feature type="domain" description="EAL" evidence="2">
    <location>
        <begin position="248"/>
        <end position="498"/>
    </location>
</feature>
<dbReference type="SUPFAM" id="SSF55073">
    <property type="entry name" value="Nucleotide cyclase"/>
    <property type="match status" value="1"/>
</dbReference>
<reference evidence="4 5" key="1">
    <citation type="submission" date="2014-03" db="EMBL/GenBank/DDBJ databases">
        <title>Draft Genome Sequences of Four Burkholderia Strains.</title>
        <authorList>
            <person name="Liu X.Y."/>
            <person name="Li C.X."/>
            <person name="Xu J.H."/>
        </authorList>
    </citation>
    <scope>NUCLEOTIDE SEQUENCE [LARGE SCALE GENOMIC DNA]</scope>
    <source>
        <strain evidence="4 5">R27</strain>
    </source>
</reference>
<dbReference type="SUPFAM" id="SSF141868">
    <property type="entry name" value="EAL domain-like"/>
    <property type="match status" value="1"/>
</dbReference>
<comment type="caution">
    <text evidence="4">The sequence shown here is derived from an EMBL/GenBank/DDBJ whole genome shotgun (WGS) entry which is preliminary data.</text>
</comment>
<dbReference type="PANTHER" id="PTHR44757">
    <property type="entry name" value="DIGUANYLATE CYCLASE DGCP"/>
    <property type="match status" value="1"/>
</dbReference>
<accession>A0A069NCX8</accession>
<protein>
    <recommendedName>
        <fullName evidence="6">Diguanylate cyclase</fullName>
    </recommendedName>
</protein>
<feature type="domain" description="GGDEF" evidence="3">
    <location>
        <begin position="106"/>
        <end position="239"/>
    </location>
</feature>
<dbReference type="InterPro" id="IPR029787">
    <property type="entry name" value="Nucleotide_cyclase"/>
</dbReference>
<dbReference type="AlphaFoldDB" id="A0A069NCX8"/>
<evidence type="ECO:0000313" key="5">
    <source>
        <dbReference type="Proteomes" id="UP000027439"/>
    </source>
</evidence>
<evidence type="ECO:0008006" key="6">
    <source>
        <dbReference type="Google" id="ProtNLM"/>
    </source>
</evidence>
<dbReference type="Gene3D" id="3.30.70.270">
    <property type="match status" value="1"/>
</dbReference>
<dbReference type="PROSITE" id="PS50887">
    <property type="entry name" value="GGDEF"/>
    <property type="match status" value="1"/>
</dbReference>
<dbReference type="EMBL" id="JFHE01000058">
    <property type="protein sequence ID" value="KDR26233.1"/>
    <property type="molecule type" value="Genomic_DNA"/>
</dbReference>
<dbReference type="NCBIfam" id="TIGR00254">
    <property type="entry name" value="GGDEF"/>
    <property type="match status" value="1"/>
</dbReference>
<proteinExistence type="predicted"/>
<dbReference type="SMART" id="SM00267">
    <property type="entry name" value="GGDEF"/>
    <property type="match status" value="1"/>
</dbReference>
<dbReference type="eggNOG" id="COG5001">
    <property type="taxonomic scope" value="Bacteria"/>
</dbReference>
<evidence type="ECO:0000256" key="1">
    <source>
        <dbReference type="SAM" id="Coils"/>
    </source>
</evidence>
<dbReference type="SMART" id="SM00052">
    <property type="entry name" value="EAL"/>
    <property type="match status" value="1"/>
</dbReference>
<dbReference type="Gene3D" id="3.20.20.450">
    <property type="entry name" value="EAL domain"/>
    <property type="match status" value="1"/>
</dbReference>
<dbReference type="CDD" id="cd01948">
    <property type="entry name" value="EAL"/>
    <property type="match status" value="1"/>
</dbReference>
<dbReference type="InterPro" id="IPR035919">
    <property type="entry name" value="EAL_sf"/>
</dbReference>
<evidence type="ECO:0000259" key="3">
    <source>
        <dbReference type="PROSITE" id="PS50887"/>
    </source>
</evidence>
<dbReference type="Pfam" id="PF00563">
    <property type="entry name" value="EAL"/>
    <property type="match status" value="1"/>
</dbReference>
<sequence>MLIGALLVSAYVLLEVDVFVVEGVKPAAESIEADELPILGMVLSVGLLLFAWRRMRAQKQEATARMEAQAKLRDMAFQDALTGSPNRRCLIERLSMAVASPPAAGTVHAVMVIDLNGFKRINDVFGHGAGDQALVTTAQRVLSAIRDGDMVARIGGDEFVIVAMQLPSSESATGLALRVLEALGKPTMIAGVEQRLSAGIGICLLPFDGATPDETLRRADVALYKAKTTGQSTLRFFDDALDKQVRERDELEREFRRALAACEIQPFFQPIVDLETSKIIGFEALARWRHATLGEIPPERFVAVAEDIGLITTLSDQLLSMSCKAALTWPEHVRLSFNLSPVELRDINRGQSLLDLIAKNGLSPKRLEVEITESALVRDMNAARCVLGTLRDAGISIALDDFGTGYSSLYHLRNFKLDRIKIDRSFVQSMQKERESAEIVAALVGLGTGLGLAVTAEGIEGTTEEDRLRDLGCAQGQGFLFSRAVSAAETNQMFADEVDHRCA</sequence>
<name>A0A069NCX8_9BURK</name>
<evidence type="ECO:0000313" key="4">
    <source>
        <dbReference type="EMBL" id="KDR26233.1"/>
    </source>
</evidence>
<dbReference type="Proteomes" id="UP000027439">
    <property type="component" value="Unassembled WGS sequence"/>
</dbReference>